<reference evidence="2 3" key="1">
    <citation type="submission" date="2015-04" db="EMBL/GenBank/DDBJ databases">
        <title>The draft genome sequence of Roseovarius sp.R12b.</title>
        <authorList>
            <person name="Li G."/>
            <person name="Lai Q."/>
            <person name="Shao Z."/>
            <person name="Yan P."/>
        </authorList>
    </citation>
    <scope>NUCLEOTIDE SEQUENCE [LARGE SCALE GENOMIC DNA]</scope>
    <source>
        <strain evidence="2 3">R12B</strain>
    </source>
</reference>
<evidence type="ECO:0000256" key="1">
    <source>
        <dbReference type="SAM" id="Phobius"/>
    </source>
</evidence>
<name>A0A0T5NPJ8_9RHOB</name>
<dbReference type="RefSeq" id="WP_057796439.1">
    <property type="nucleotide sequence ID" value="NZ_LAXJ01000027.1"/>
</dbReference>
<sequence length="341" mass="37086">MTALSEYERLEASGLWRASPDAQRVDVYVSLGDATLTILDRREQPLTHWSLAAIARANPGKRPALYHPDGDAGETLELGEDASEVIDAIERLRAAVDRARPHPGRLRLVMFLGSLAAVAALATLWLPGALRDHATKVLPQVKREEIGDDLRRHIERVTGPACDTPDGRRALTALADRLPAGDDPGTLDVMRDGVKGAVALPGKTILLDRALVEDYEEPDVLAGYIVEQRLRADVHDPIDALLQHAGTWDSIRLLTTGELTEDVLADYARHLLTRTEEPLPDETLLNGFASWSVRSTPYAYALDVTGESTLGLIEADPFASEAPPPILSDADWLRLQGICGG</sequence>
<accession>A0A0T5NPJ8</accession>
<dbReference type="PATRIC" id="fig|1641875.4.peg.2459"/>
<comment type="caution">
    <text evidence="2">The sequence shown here is derived from an EMBL/GenBank/DDBJ whole genome shotgun (WGS) entry which is preliminary data.</text>
</comment>
<feature type="transmembrane region" description="Helical" evidence="1">
    <location>
        <begin position="108"/>
        <end position="126"/>
    </location>
</feature>
<keyword evidence="1" id="KW-1133">Transmembrane helix</keyword>
<dbReference type="EMBL" id="LAXJ01000027">
    <property type="protein sequence ID" value="KRS10737.1"/>
    <property type="molecule type" value="Genomic_DNA"/>
</dbReference>
<keyword evidence="1" id="KW-0812">Transmembrane</keyword>
<proteinExistence type="predicted"/>
<gene>
    <name evidence="2" type="ORF">XM53_19590</name>
</gene>
<protein>
    <submittedName>
        <fullName evidence="2">Uncharacterized protein</fullName>
    </submittedName>
</protein>
<dbReference type="AlphaFoldDB" id="A0A0T5NPJ8"/>
<dbReference type="STRING" id="1641875.XM53_19590"/>
<evidence type="ECO:0000313" key="2">
    <source>
        <dbReference type="EMBL" id="KRS10737.1"/>
    </source>
</evidence>
<dbReference type="Proteomes" id="UP000051295">
    <property type="component" value="Unassembled WGS sequence"/>
</dbReference>
<organism evidence="2 3">
    <name type="scientific">Roseovarius atlanticus</name>
    <dbReference type="NCBI Taxonomy" id="1641875"/>
    <lineage>
        <taxon>Bacteria</taxon>
        <taxon>Pseudomonadati</taxon>
        <taxon>Pseudomonadota</taxon>
        <taxon>Alphaproteobacteria</taxon>
        <taxon>Rhodobacterales</taxon>
        <taxon>Roseobacteraceae</taxon>
        <taxon>Roseovarius</taxon>
    </lineage>
</organism>
<keyword evidence="3" id="KW-1185">Reference proteome</keyword>
<evidence type="ECO:0000313" key="3">
    <source>
        <dbReference type="Proteomes" id="UP000051295"/>
    </source>
</evidence>
<dbReference type="OrthoDB" id="7822309at2"/>
<keyword evidence="1" id="KW-0472">Membrane</keyword>